<protein>
    <submittedName>
        <fullName evidence="1">Phage XkdN-like protein</fullName>
    </submittedName>
</protein>
<evidence type="ECO:0000313" key="1">
    <source>
        <dbReference type="EMBL" id="VYS73520.1"/>
    </source>
</evidence>
<sequence length="168" mass="19222">MGNAAKAEEMVKVTKENELDLVQGLLEAADFRNDDDLQTEIQIKRNDKVFFKFKVRPLSEEELVKARRNAVVKMPNPSNPKLPPIEKDLRVEEFTAWKIYYATVDKEEVWDNPSVMKGLEAKGFPVLRGIDVINTVLRAGEKDAIDDQIDKISGFYDSEISEEEYAKN</sequence>
<proteinExistence type="predicted"/>
<organism evidence="1">
    <name type="scientific">Anaerostipes caccae</name>
    <dbReference type="NCBI Taxonomy" id="105841"/>
    <lineage>
        <taxon>Bacteria</taxon>
        <taxon>Bacillati</taxon>
        <taxon>Bacillota</taxon>
        <taxon>Clostridia</taxon>
        <taxon>Lachnospirales</taxon>
        <taxon>Lachnospiraceae</taxon>
        <taxon>Anaerostipes</taxon>
    </lineage>
</organism>
<dbReference type="Gene3D" id="3.30.2220.30">
    <property type="match status" value="1"/>
</dbReference>
<dbReference type="AlphaFoldDB" id="A0A6N2R060"/>
<gene>
    <name evidence="1" type="ORF">ACLFYP115_00136</name>
</gene>
<dbReference type="Pfam" id="PF08890">
    <property type="entry name" value="Phage_TAC_5"/>
    <property type="match status" value="1"/>
</dbReference>
<dbReference type="RefSeq" id="WP_006566117.1">
    <property type="nucleotide sequence ID" value="NZ_BAABZP010000001.1"/>
</dbReference>
<accession>A0A6N2R060</accession>
<dbReference type="InterPro" id="IPR014986">
    <property type="entry name" value="XkdN-like"/>
</dbReference>
<dbReference type="InterPro" id="IPR038559">
    <property type="entry name" value="XkdN-like_sf"/>
</dbReference>
<dbReference type="EMBL" id="CACRSQ010000002">
    <property type="protein sequence ID" value="VYS73520.1"/>
    <property type="molecule type" value="Genomic_DNA"/>
</dbReference>
<name>A0A6N2R060_9FIRM</name>
<reference evidence="1" key="1">
    <citation type="submission" date="2019-11" db="EMBL/GenBank/DDBJ databases">
        <authorList>
            <person name="Feng L."/>
        </authorList>
    </citation>
    <scope>NUCLEOTIDE SEQUENCE</scope>
    <source>
        <strain evidence="1">AcaccaeLFYP115</strain>
    </source>
</reference>